<feature type="transmembrane region" description="Helical" evidence="1">
    <location>
        <begin position="12"/>
        <end position="33"/>
    </location>
</feature>
<keyword evidence="1" id="KW-0472">Membrane</keyword>
<dbReference type="EMBL" id="AP009552">
    <property type="protein sequence ID" value="BAG01623.1"/>
    <property type="molecule type" value="Genomic_DNA"/>
</dbReference>
<dbReference type="Proteomes" id="UP000001510">
    <property type="component" value="Chromosome"/>
</dbReference>
<reference evidence="3 4" key="1">
    <citation type="journal article" date="2007" name="DNA Res.">
        <title>Complete genomic structure of the bloom-forming toxic cyanobacterium Microcystis aeruginosa NIES-843.</title>
        <authorList>
            <person name="Kaneko T."/>
            <person name="Nakajima N."/>
            <person name="Okamoto S."/>
            <person name="Suzuki I."/>
            <person name="Tanabe Y."/>
            <person name="Tamaoki M."/>
            <person name="Nakamura Y."/>
            <person name="Kasai F."/>
            <person name="Watanabe A."/>
            <person name="Kawashima K."/>
            <person name="Kishida Y."/>
            <person name="Ono A."/>
            <person name="Shimizu Y."/>
            <person name="Takahashi C."/>
            <person name="Minami C."/>
            <person name="Fujishiro T."/>
            <person name="Kohara M."/>
            <person name="Katoh M."/>
            <person name="Nakazaki N."/>
            <person name="Nakayama S."/>
            <person name="Yamada M."/>
            <person name="Tabata S."/>
            <person name="Watanabe M.M."/>
        </authorList>
    </citation>
    <scope>NUCLEOTIDE SEQUENCE [LARGE SCALE GENOMIC DNA]</scope>
    <source>
        <strain evidence="4">NIES-843 / IAM M-247</strain>
    </source>
</reference>
<dbReference type="GO" id="GO:0080120">
    <property type="term" value="P:CAAX-box protein maturation"/>
    <property type="evidence" value="ECO:0007669"/>
    <property type="project" value="UniProtKB-ARBA"/>
</dbReference>
<evidence type="ECO:0000313" key="4">
    <source>
        <dbReference type="Proteomes" id="UP000001510"/>
    </source>
</evidence>
<name>B0JWE3_MICAN</name>
<feature type="transmembrane region" description="Helical" evidence="1">
    <location>
        <begin position="109"/>
        <end position="128"/>
    </location>
</feature>
<evidence type="ECO:0000256" key="1">
    <source>
        <dbReference type="SAM" id="Phobius"/>
    </source>
</evidence>
<dbReference type="eggNOG" id="COG4449">
    <property type="taxonomic scope" value="Bacteria"/>
</dbReference>
<proteinExistence type="predicted"/>
<keyword evidence="1" id="KW-1133">Transmembrane helix</keyword>
<dbReference type="HOGENOM" id="CLU_120446_0_0_3"/>
<dbReference type="Pfam" id="PF02517">
    <property type="entry name" value="Rce1-like"/>
    <property type="match status" value="1"/>
</dbReference>
<feature type="domain" description="CAAX prenyl protease 2/Lysostaphin resistance protein A-like" evidence="2">
    <location>
        <begin position="75"/>
        <end position="177"/>
    </location>
</feature>
<gene>
    <name evidence="3" type="ordered locus">MAE_18010</name>
</gene>
<keyword evidence="4" id="KW-1185">Reference proteome</keyword>
<dbReference type="AlphaFoldDB" id="B0JWE3"/>
<feature type="transmembrane region" description="Helical" evidence="1">
    <location>
        <begin position="140"/>
        <end position="161"/>
    </location>
</feature>
<organism evidence="3 4">
    <name type="scientific">Microcystis aeruginosa (strain NIES-843 / IAM M-2473)</name>
    <dbReference type="NCBI Taxonomy" id="449447"/>
    <lineage>
        <taxon>Bacteria</taxon>
        <taxon>Bacillati</taxon>
        <taxon>Cyanobacteriota</taxon>
        <taxon>Cyanophyceae</taxon>
        <taxon>Oscillatoriophycideae</taxon>
        <taxon>Chroococcales</taxon>
        <taxon>Microcystaceae</taxon>
        <taxon>Microcystis</taxon>
    </lineage>
</organism>
<evidence type="ECO:0000259" key="2">
    <source>
        <dbReference type="Pfam" id="PF02517"/>
    </source>
</evidence>
<evidence type="ECO:0000313" key="3">
    <source>
        <dbReference type="EMBL" id="BAG01623.1"/>
    </source>
</evidence>
<protein>
    <submittedName>
        <fullName evidence="3">Abortive infection protein</fullName>
    </submittedName>
</protein>
<dbReference type="PaxDb" id="449447-MAE_18010"/>
<keyword evidence="1" id="KW-0812">Transmembrane</keyword>
<feature type="transmembrane region" description="Helical" evidence="1">
    <location>
        <begin position="39"/>
        <end position="57"/>
    </location>
</feature>
<dbReference type="GO" id="GO:0004175">
    <property type="term" value="F:endopeptidase activity"/>
    <property type="evidence" value="ECO:0007669"/>
    <property type="project" value="UniProtKB-ARBA"/>
</dbReference>
<dbReference type="KEGG" id="mar:MAE_18010"/>
<sequence>MSLMVISQQIYTFIEPIVRVIFLRLNVAFSVIPSLADCGLSLLLLLLFTLIVLPLGFRFNFIKFEILTLSWPKLTRLLVFLFFMPAMGEEIIFRVLLLPNVNLENPSLISMFVWGSISLIAYIVYHPLNALTFYRAGFPTFFNPIFLFSMTLLGVICTISYFKSGSLWLSAIIHWLVVVGWLIFFDGYRMLSKAN</sequence>
<dbReference type="BioCyc" id="MAER449447:MAE_RS07890-MONOMER"/>
<feature type="transmembrane region" description="Helical" evidence="1">
    <location>
        <begin position="167"/>
        <end position="185"/>
    </location>
</feature>
<dbReference type="InterPro" id="IPR003675">
    <property type="entry name" value="Rce1/LyrA-like_dom"/>
</dbReference>
<dbReference type="EnsemblBacteria" id="BAG01623">
    <property type="protein sequence ID" value="BAG01623"/>
    <property type="gene ID" value="MAE_18010"/>
</dbReference>
<feature type="transmembrane region" description="Helical" evidence="1">
    <location>
        <begin position="77"/>
        <end position="97"/>
    </location>
</feature>
<accession>B0JWE3</accession>